<comment type="caution">
    <text evidence="5">The sequence shown here is derived from an EMBL/GenBank/DDBJ whole genome shotgun (WGS) entry which is preliminary data.</text>
</comment>
<feature type="domain" description="UspA" evidence="4">
    <location>
        <begin position="154"/>
        <end position="282"/>
    </location>
</feature>
<evidence type="ECO:0000256" key="1">
    <source>
        <dbReference type="ARBA" id="ARBA00008791"/>
    </source>
</evidence>
<evidence type="ECO:0000259" key="4">
    <source>
        <dbReference type="Pfam" id="PF00582"/>
    </source>
</evidence>
<dbReference type="PANTHER" id="PTHR46268:SF27">
    <property type="entry name" value="UNIVERSAL STRESS PROTEIN RV2623"/>
    <property type="match status" value="1"/>
</dbReference>
<keyword evidence="3" id="KW-0067">ATP-binding</keyword>
<protein>
    <submittedName>
        <fullName evidence="5">Universal stress protein</fullName>
    </submittedName>
</protein>
<evidence type="ECO:0000256" key="3">
    <source>
        <dbReference type="ARBA" id="ARBA00022840"/>
    </source>
</evidence>
<dbReference type="Gene3D" id="3.40.50.620">
    <property type="entry name" value="HUPs"/>
    <property type="match status" value="2"/>
</dbReference>
<dbReference type="PANTHER" id="PTHR46268">
    <property type="entry name" value="STRESS RESPONSE PROTEIN NHAX"/>
    <property type="match status" value="1"/>
</dbReference>
<proteinExistence type="inferred from homology"/>
<dbReference type="InterPro" id="IPR006015">
    <property type="entry name" value="Universal_stress_UspA"/>
</dbReference>
<gene>
    <name evidence="5" type="ORF">GCM10010170_074010</name>
</gene>
<reference evidence="5 6" key="1">
    <citation type="journal article" date="2019" name="Int. J. Syst. Evol. Microbiol.">
        <title>The Global Catalogue of Microorganisms (GCM) 10K type strain sequencing project: providing services to taxonomists for standard genome sequencing and annotation.</title>
        <authorList>
            <consortium name="The Broad Institute Genomics Platform"/>
            <consortium name="The Broad Institute Genome Sequencing Center for Infectious Disease"/>
            <person name="Wu L."/>
            <person name="Ma J."/>
        </authorList>
    </citation>
    <scope>NUCLEOTIDE SEQUENCE [LARGE SCALE GENOMIC DNA]</scope>
    <source>
        <strain evidence="5 6">JCM 3272</strain>
    </source>
</reference>
<dbReference type="InterPro" id="IPR006016">
    <property type="entry name" value="UspA"/>
</dbReference>
<dbReference type="EMBL" id="BAAARV010000073">
    <property type="protein sequence ID" value="GAA2372014.1"/>
    <property type="molecule type" value="Genomic_DNA"/>
</dbReference>
<organism evidence="5 6">
    <name type="scientific">Dactylosporangium salmoneum</name>
    <dbReference type="NCBI Taxonomy" id="53361"/>
    <lineage>
        <taxon>Bacteria</taxon>
        <taxon>Bacillati</taxon>
        <taxon>Actinomycetota</taxon>
        <taxon>Actinomycetes</taxon>
        <taxon>Micromonosporales</taxon>
        <taxon>Micromonosporaceae</taxon>
        <taxon>Dactylosporangium</taxon>
    </lineage>
</organism>
<evidence type="ECO:0000313" key="6">
    <source>
        <dbReference type="Proteomes" id="UP001501444"/>
    </source>
</evidence>
<sequence length="288" mass="29606">MKPTTSAHRIVVGYDGSDEARGAVDWAAAEAERTASRLQILDAYQIAWPGAYYAVAAEQFEFARTAAEQRVAEMVARVRERGTGVDVFGTAVDGLAAATLLEVADAGARMIVVGSRGAGGLTNLLMGSVSQQVATHSPVPVAVVRGRSTAIDGPVVVGVDGSASSDDALALAFEAARARGTTVAAIRAHATPPQPSLPLPAVDAFERDALNTSLAPWIAKYPDVKVEALVAAGRAAKVLIGVSHTAQLVVVGSRGHGGFAGLLLGSVGQELMHHAECPVLIAHEHKAA</sequence>
<comment type="similarity">
    <text evidence="1">Belongs to the universal stress protein A family.</text>
</comment>
<dbReference type="PRINTS" id="PR01438">
    <property type="entry name" value="UNVRSLSTRESS"/>
</dbReference>
<evidence type="ECO:0000313" key="5">
    <source>
        <dbReference type="EMBL" id="GAA2372014.1"/>
    </source>
</evidence>
<keyword evidence="6" id="KW-1185">Reference proteome</keyword>
<dbReference type="InterPro" id="IPR014729">
    <property type="entry name" value="Rossmann-like_a/b/a_fold"/>
</dbReference>
<accession>A0ABN3H854</accession>
<evidence type="ECO:0000256" key="2">
    <source>
        <dbReference type="ARBA" id="ARBA00022741"/>
    </source>
</evidence>
<dbReference type="Pfam" id="PF00582">
    <property type="entry name" value="Usp"/>
    <property type="match status" value="2"/>
</dbReference>
<feature type="domain" description="UspA" evidence="4">
    <location>
        <begin position="8"/>
        <end position="145"/>
    </location>
</feature>
<name>A0ABN3H854_9ACTN</name>
<dbReference type="CDD" id="cd23659">
    <property type="entry name" value="USP_At3g01520-like"/>
    <property type="match status" value="1"/>
</dbReference>
<keyword evidence="2" id="KW-0547">Nucleotide-binding</keyword>
<dbReference type="Proteomes" id="UP001501444">
    <property type="component" value="Unassembled WGS sequence"/>
</dbReference>
<dbReference type="RefSeq" id="WP_344617270.1">
    <property type="nucleotide sequence ID" value="NZ_BAAARV010000073.1"/>
</dbReference>
<dbReference type="SUPFAM" id="SSF52402">
    <property type="entry name" value="Adenine nucleotide alpha hydrolases-like"/>
    <property type="match status" value="2"/>
</dbReference>